<evidence type="ECO:0000256" key="2">
    <source>
        <dbReference type="ARBA" id="ARBA00022801"/>
    </source>
</evidence>
<dbReference type="PANTHER" id="PTHR46323:SF1">
    <property type="entry name" value="LACTASE"/>
    <property type="match status" value="1"/>
</dbReference>
<dbReference type="PROSITE" id="PS00719">
    <property type="entry name" value="GLYCOSYL_HYDROL_F2_1"/>
    <property type="match status" value="1"/>
</dbReference>
<dbReference type="InterPro" id="IPR006104">
    <property type="entry name" value="Glyco_hydro_2_N"/>
</dbReference>
<dbReference type="InterPro" id="IPR014718">
    <property type="entry name" value="GH-type_carb-bd"/>
</dbReference>
<evidence type="ECO:0000256" key="3">
    <source>
        <dbReference type="ARBA" id="ARBA00023295"/>
    </source>
</evidence>
<dbReference type="EMBL" id="JAAGWQ010000132">
    <property type="protein sequence ID" value="KAF5664678.1"/>
    <property type="molecule type" value="Genomic_DNA"/>
</dbReference>
<feature type="domain" description="Beta galactosidase small chain/" evidence="6">
    <location>
        <begin position="748"/>
        <end position="1028"/>
    </location>
</feature>
<evidence type="ECO:0000313" key="7">
    <source>
        <dbReference type="EMBL" id="KAF5664678.1"/>
    </source>
</evidence>
<evidence type="ECO:0000256" key="5">
    <source>
        <dbReference type="RuleBase" id="RU361154"/>
    </source>
</evidence>
<dbReference type="InterPro" id="IPR006101">
    <property type="entry name" value="Glyco_hydro_2"/>
</dbReference>
<dbReference type="Pfam" id="PF00703">
    <property type="entry name" value="Glyco_hydro_2"/>
    <property type="match status" value="1"/>
</dbReference>
<dbReference type="GO" id="GO:0009341">
    <property type="term" value="C:beta-galactosidase complex"/>
    <property type="evidence" value="ECO:0007669"/>
    <property type="project" value="InterPro"/>
</dbReference>
<dbReference type="PROSITE" id="PS00608">
    <property type="entry name" value="GLYCOSYL_HYDROL_F2_2"/>
    <property type="match status" value="1"/>
</dbReference>
<dbReference type="InterPro" id="IPR032312">
    <property type="entry name" value="LacZ_4"/>
</dbReference>
<organism evidence="7 8">
    <name type="scientific">Fusarium heterosporum</name>
    <dbReference type="NCBI Taxonomy" id="42747"/>
    <lineage>
        <taxon>Eukaryota</taxon>
        <taxon>Fungi</taxon>
        <taxon>Dikarya</taxon>
        <taxon>Ascomycota</taxon>
        <taxon>Pezizomycotina</taxon>
        <taxon>Sordariomycetes</taxon>
        <taxon>Hypocreomycetidae</taxon>
        <taxon>Hypocreales</taxon>
        <taxon>Nectriaceae</taxon>
        <taxon>Fusarium</taxon>
        <taxon>Fusarium heterosporum species complex</taxon>
    </lineage>
</organism>
<sequence>MDFSTEKPDYENLDVIQRNRLAPRAYWLPPTHLLLNGTWDFQYAPTPAEASEYPPKDSTPDEAWSAINVPGHWQLQGHGHPHYTNVQFPFPSNPPYIPTENPTGTYRRQFKVPHDWDSTSQLRLRFDGVDSAYHVWLNGSFVGYSQGSRNAAEFDITDIVKKESDNEIVVRVYQWCEASYIEDQDQWWLSGIFRDVTLLALPGQVRIEDYFVKTDLDEQYQDATLRAEVTFNQSIDNSSHELLLVLRDAGTEVSTLRGSLDENSKTARFELPITSPKKWTAESPYLYQLEISLFSKAGESIQSITQNVGFRKVELKDGLITVNGSTILLRGTNRHDHHPVHGRAVPFDFLKQDLLLMKQHNINALRTSHYPGQPWLYDLADELGFWVMDEADLECHGFYDVVTQPIQPAPYLDYEGSKEEYFPKAAQFTSDQPEWRESYLDRMVQMVQRDKNHPCIFSWSLGNESFYGVNHVAMIEYARSIDDRLIHYEGDIKAQETDMYSYMYPDQDRLKRHVEIDGIKDGEWEKPVILCEYAHAMGNGPGGLDDYQEAFRKYKRLQGGFIWEWANHGLAHKDGYYAYGGDFGDEPNDHTFVMDGLCNSEHKPTPGLTELKKVFQPVKFDYESGKVFITNEYDYIGLDHLEGKYTIQAIGDKMSSLESGTLDVPSVRPWSKVELPLATDLTQYRDHPEEVFLTISFGLREATSWAPASHQVAWSQHKISTDKDPKSLSVASETSEEVDIEESRTEVQLSGSDWTTKFDRVRGYLIKWSKGSDLVEVDPATRAAIFPCFWRAPTDNDKDSAVGTWKDYGVHRMTSQLRSFKVKKDTKRGGVTVTTTTYLAPPVLGWGYDTRTDYHISSKGSISIKLGLTPKGSFPVDIPRLGLNIRLPKRLDQASWFGRGPGESYPDKMLSQAIGIWSSTVDGLEVPYDVPQGNGNRMETRWVRLVDTDGHGIKASRLDANSFNWTGSRLTDQSVEMAKHPCDLVREEATLLNLSPRVAGLGSATCGPGVREDLLVKVEPITYEFMLESL</sequence>
<reference evidence="7 8" key="1">
    <citation type="submission" date="2020-05" db="EMBL/GenBank/DDBJ databases">
        <title>Identification and distribution of gene clusters putatively required for synthesis of sphingolipid metabolism inhibitors in phylogenetically diverse species of the filamentous fungus Fusarium.</title>
        <authorList>
            <person name="Kim H.-S."/>
            <person name="Busman M."/>
            <person name="Brown D.W."/>
            <person name="Divon H."/>
            <person name="Uhlig S."/>
            <person name="Proctor R.H."/>
        </authorList>
    </citation>
    <scope>NUCLEOTIDE SEQUENCE [LARGE SCALE GENOMIC DNA]</scope>
    <source>
        <strain evidence="7 8">NRRL 20693</strain>
    </source>
</reference>
<dbReference type="SUPFAM" id="SSF74650">
    <property type="entry name" value="Galactose mutarotase-like"/>
    <property type="match status" value="1"/>
</dbReference>
<dbReference type="FunFam" id="3.20.20.80:FF:000018">
    <property type="entry name" value="Beta-galactosidase"/>
    <property type="match status" value="1"/>
</dbReference>
<dbReference type="Proteomes" id="UP000567885">
    <property type="component" value="Unassembled WGS sequence"/>
</dbReference>
<comment type="similarity">
    <text evidence="1 5">Belongs to the glycosyl hydrolase 2 family.</text>
</comment>
<keyword evidence="8" id="KW-1185">Reference proteome</keyword>
<dbReference type="AlphaFoldDB" id="A0A8H5T7X3"/>
<dbReference type="InterPro" id="IPR013783">
    <property type="entry name" value="Ig-like_fold"/>
</dbReference>
<dbReference type="OrthoDB" id="408320at2759"/>
<dbReference type="Pfam" id="PF02836">
    <property type="entry name" value="Glyco_hydro_2_C"/>
    <property type="match status" value="1"/>
</dbReference>
<dbReference type="Pfam" id="PF02929">
    <property type="entry name" value="Bgal_small_N"/>
    <property type="match status" value="1"/>
</dbReference>
<dbReference type="InterPro" id="IPR023230">
    <property type="entry name" value="Glyco_hydro_2_CS"/>
</dbReference>
<keyword evidence="2 5" id="KW-0378">Hydrolase</keyword>
<accession>A0A8H5T7X3</accession>
<name>A0A8H5T7X3_FUSHE</name>
<dbReference type="PRINTS" id="PR00132">
    <property type="entry name" value="GLHYDRLASE2"/>
</dbReference>
<dbReference type="PANTHER" id="PTHR46323">
    <property type="entry name" value="BETA-GALACTOSIDASE"/>
    <property type="match status" value="1"/>
</dbReference>
<comment type="caution">
    <text evidence="7">The sequence shown here is derived from an EMBL/GenBank/DDBJ whole genome shotgun (WGS) entry which is preliminary data.</text>
</comment>
<dbReference type="InterPro" id="IPR006102">
    <property type="entry name" value="Ig-like_GH2"/>
</dbReference>
<dbReference type="Gene3D" id="2.60.40.10">
    <property type="entry name" value="Immunoglobulins"/>
    <property type="match status" value="2"/>
</dbReference>
<evidence type="ECO:0000313" key="8">
    <source>
        <dbReference type="Proteomes" id="UP000567885"/>
    </source>
</evidence>
<proteinExistence type="inferred from homology"/>
<protein>
    <recommendedName>
        <fullName evidence="4">Lactase</fullName>
    </recommendedName>
</protein>
<dbReference type="InterPro" id="IPR050347">
    <property type="entry name" value="Bact_Beta-galactosidase"/>
</dbReference>
<evidence type="ECO:0000256" key="1">
    <source>
        <dbReference type="ARBA" id="ARBA00007401"/>
    </source>
</evidence>
<evidence type="ECO:0000256" key="4">
    <source>
        <dbReference type="ARBA" id="ARBA00032230"/>
    </source>
</evidence>
<dbReference type="GO" id="GO:0030246">
    <property type="term" value="F:carbohydrate binding"/>
    <property type="evidence" value="ECO:0007669"/>
    <property type="project" value="InterPro"/>
</dbReference>
<dbReference type="Pfam" id="PF02837">
    <property type="entry name" value="Glyco_hydro_2_N"/>
    <property type="match status" value="1"/>
</dbReference>
<dbReference type="InterPro" id="IPR023232">
    <property type="entry name" value="Glyco_hydro_2_AS"/>
</dbReference>
<dbReference type="Gene3D" id="2.70.98.10">
    <property type="match status" value="1"/>
</dbReference>
<dbReference type="Gene3D" id="3.20.20.80">
    <property type="entry name" value="Glycosidases"/>
    <property type="match status" value="1"/>
</dbReference>
<dbReference type="Pfam" id="PF16353">
    <property type="entry name" value="LacZ_4"/>
    <property type="match status" value="1"/>
</dbReference>
<evidence type="ECO:0000259" key="6">
    <source>
        <dbReference type="SMART" id="SM01038"/>
    </source>
</evidence>
<dbReference type="InterPro" id="IPR004199">
    <property type="entry name" value="B-gal_small/dom_5"/>
</dbReference>
<dbReference type="InterPro" id="IPR011013">
    <property type="entry name" value="Gal_mutarotase_sf_dom"/>
</dbReference>
<gene>
    <name evidence="7" type="ORF">FHETE_6949</name>
</gene>
<keyword evidence="3 5" id="KW-0326">Glycosidase</keyword>
<dbReference type="InterPro" id="IPR008979">
    <property type="entry name" value="Galactose-bd-like_sf"/>
</dbReference>
<dbReference type="InterPro" id="IPR017853">
    <property type="entry name" value="GH"/>
</dbReference>
<dbReference type="Gene3D" id="2.60.120.260">
    <property type="entry name" value="Galactose-binding domain-like"/>
    <property type="match status" value="1"/>
</dbReference>
<dbReference type="SUPFAM" id="SSF49785">
    <property type="entry name" value="Galactose-binding domain-like"/>
    <property type="match status" value="1"/>
</dbReference>
<dbReference type="GO" id="GO:0004565">
    <property type="term" value="F:beta-galactosidase activity"/>
    <property type="evidence" value="ECO:0007669"/>
    <property type="project" value="InterPro"/>
</dbReference>
<dbReference type="SUPFAM" id="SSF51445">
    <property type="entry name" value="(Trans)glycosidases"/>
    <property type="match status" value="1"/>
</dbReference>
<dbReference type="InterPro" id="IPR006103">
    <property type="entry name" value="Glyco_hydro_2_cat"/>
</dbReference>
<dbReference type="SUPFAM" id="SSF49303">
    <property type="entry name" value="beta-Galactosidase/glucuronidase domain"/>
    <property type="match status" value="2"/>
</dbReference>
<dbReference type="InterPro" id="IPR036156">
    <property type="entry name" value="Beta-gal/glucu_dom_sf"/>
</dbReference>
<dbReference type="SMART" id="SM01038">
    <property type="entry name" value="Bgal_small_N"/>
    <property type="match status" value="1"/>
</dbReference>
<dbReference type="GO" id="GO:0005990">
    <property type="term" value="P:lactose catabolic process"/>
    <property type="evidence" value="ECO:0007669"/>
    <property type="project" value="TreeGrafter"/>
</dbReference>